<dbReference type="Gene3D" id="3.60.120.10">
    <property type="entry name" value="Anthranilate synthase"/>
    <property type="match status" value="1"/>
</dbReference>
<dbReference type="EMBL" id="WUBS01000009">
    <property type="protein sequence ID" value="NDL63839.1"/>
    <property type="molecule type" value="Genomic_DNA"/>
</dbReference>
<reference evidence="7 8" key="2">
    <citation type="submission" date="2020-02" db="EMBL/GenBank/DDBJ databases">
        <title>The new genus of Enterobacteriales.</title>
        <authorList>
            <person name="Kim I.S."/>
        </authorList>
    </citation>
    <scope>NUCLEOTIDE SEQUENCE [LARGE SCALE GENOMIC DNA]</scope>
    <source>
        <strain evidence="7 8">SAP-6</strain>
    </source>
</reference>
<dbReference type="PANTHER" id="PTHR42839:SF2">
    <property type="entry name" value="ISOCHORISMATE SYNTHASE ENTC"/>
    <property type="match status" value="1"/>
</dbReference>
<comment type="caution">
    <text evidence="7">The sequence shown here is derived from an EMBL/GenBank/DDBJ whole genome shotgun (WGS) entry which is preliminary data.</text>
</comment>
<protein>
    <recommendedName>
        <fullName evidence="3">isochorismate synthase</fullName>
        <ecNumber evidence="3">5.4.4.2</ecNumber>
    </recommendedName>
    <alternativeName>
        <fullName evidence="5">Isochorismate mutase</fullName>
    </alternativeName>
</protein>
<evidence type="ECO:0000256" key="3">
    <source>
        <dbReference type="ARBA" id="ARBA00012824"/>
    </source>
</evidence>
<reference evidence="7 8" key="1">
    <citation type="submission" date="2019-12" db="EMBL/GenBank/DDBJ databases">
        <authorList>
            <person name="Lee S.D."/>
        </authorList>
    </citation>
    <scope>NUCLEOTIDE SEQUENCE [LARGE SCALE GENOMIC DNA]</scope>
    <source>
        <strain evidence="7 8">SAP-6</strain>
    </source>
</reference>
<comment type="catalytic activity">
    <reaction evidence="1">
        <text>chorismate = isochorismate</text>
        <dbReference type="Rhea" id="RHEA:18985"/>
        <dbReference type="ChEBI" id="CHEBI:29748"/>
        <dbReference type="ChEBI" id="CHEBI:29780"/>
        <dbReference type="EC" id="5.4.4.2"/>
    </reaction>
</comment>
<comment type="similarity">
    <text evidence="2">Belongs to the isochorismate synthase family.</text>
</comment>
<evidence type="ECO:0000256" key="5">
    <source>
        <dbReference type="ARBA" id="ARBA00041564"/>
    </source>
</evidence>
<dbReference type="Proteomes" id="UP000461443">
    <property type="component" value="Unassembled WGS sequence"/>
</dbReference>
<evidence type="ECO:0000259" key="6">
    <source>
        <dbReference type="Pfam" id="PF00425"/>
    </source>
</evidence>
<organism evidence="7 8">
    <name type="scientific">Acerihabitans arboris</name>
    <dbReference type="NCBI Taxonomy" id="2691583"/>
    <lineage>
        <taxon>Bacteria</taxon>
        <taxon>Pseudomonadati</taxon>
        <taxon>Pseudomonadota</taxon>
        <taxon>Gammaproteobacteria</taxon>
        <taxon>Enterobacterales</taxon>
        <taxon>Pectobacteriaceae</taxon>
        <taxon>Acerihabitans</taxon>
    </lineage>
</organism>
<sequence>MSPYRSFVTQGRFCAIETPAGSGHQREGMFQRELRHAFRRARNAGIERPVVVGAIPFDADRPPSLFIPQSSHGFDRQTFLQGRNVRGGALPQVIEKVERPLEHDFRRMVAQAVEATGQQRLSKVVLSRLLDITTREPVDTAALMRRIVAQNPASYNFHVPLDDGALLGASPELLLRKIGRRFYSTPLAGSARRDAEPDRDAAAGRQLLDSAKDRYEHQLVIDQMREVLSPYSEGLNVPSEPGLVNTPTLWHLATAIDGDVADPEVNALSLACLLHPTPALCGAPTDRARRLIRTLEPFDRDLFGGMVGWCDEEGNGEWVVTIRCARVAGNQVRLFAGAGIVPASTPESEWRETGVKLNTMLSAFGLH</sequence>
<evidence type="ECO:0000256" key="4">
    <source>
        <dbReference type="ARBA" id="ARBA00023235"/>
    </source>
</evidence>
<dbReference type="EC" id="5.4.4.2" evidence="3"/>
<dbReference type="InterPro" id="IPR005801">
    <property type="entry name" value="ADC_synthase"/>
</dbReference>
<keyword evidence="4 7" id="KW-0413">Isomerase</keyword>
<dbReference type="GO" id="GO:0008909">
    <property type="term" value="F:isochorismate synthase activity"/>
    <property type="evidence" value="ECO:0007669"/>
    <property type="project" value="UniProtKB-EC"/>
</dbReference>
<dbReference type="NCBIfam" id="TIGR00543">
    <property type="entry name" value="isochor_syn"/>
    <property type="match status" value="1"/>
</dbReference>
<dbReference type="AlphaFoldDB" id="A0A845SIS0"/>
<dbReference type="Pfam" id="PF00425">
    <property type="entry name" value="Chorismate_bind"/>
    <property type="match status" value="1"/>
</dbReference>
<dbReference type="PANTHER" id="PTHR42839">
    <property type="entry name" value="ISOCHORISMATE SYNTHASE ENTC"/>
    <property type="match status" value="1"/>
</dbReference>
<evidence type="ECO:0000256" key="2">
    <source>
        <dbReference type="ARBA" id="ARBA00005297"/>
    </source>
</evidence>
<evidence type="ECO:0000313" key="7">
    <source>
        <dbReference type="EMBL" id="NDL63839.1"/>
    </source>
</evidence>
<dbReference type="SUPFAM" id="SSF56322">
    <property type="entry name" value="ADC synthase"/>
    <property type="match status" value="1"/>
</dbReference>
<proteinExistence type="inferred from homology"/>
<feature type="domain" description="Chorismate-utilising enzyme C-terminal" evidence="6">
    <location>
        <begin position="103"/>
        <end position="356"/>
    </location>
</feature>
<dbReference type="InterPro" id="IPR015890">
    <property type="entry name" value="Chorismate_C"/>
</dbReference>
<dbReference type="InterPro" id="IPR004561">
    <property type="entry name" value="IsoChor_synthase"/>
</dbReference>
<evidence type="ECO:0000313" key="8">
    <source>
        <dbReference type="Proteomes" id="UP000461443"/>
    </source>
</evidence>
<accession>A0A845SIS0</accession>
<name>A0A845SIS0_9GAMM</name>
<evidence type="ECO:0000256" key="1">
    <source>
        <dbReference type="ARBA" id="ARBA00000799"/>
    </source>
</evidence>
<gene>
    <name evidence="7" type="ORF">GRH90_13910</name>
</gene>
<keyword evidence="8" id="KW-1185">Reference proteome</keyword>